<feature type="transmembrane region" description="Helical" evidence="6">
    <location>
        <begin position="387"/>
        <end position="412"/>
    </location>
</feature>
<dbReference type="InterPro" id="IPR024371">
    <property type="entry name" value="AcetylCoA_trans_1-like"/>
</dbReference>
<dbReference type="PANTHER" id="PTHR12778:SF10">
    <property type="entry name" value="MAJOR FACILITATOR SUPERFAMILY DOMAIN-CONTAINING PROTEIN 3"/>
    <property type="match status" value="1"/>
</dbReference>
<feature type="transmembrane region" description="Helical" evidence="6">
    <location>
        <begin position="424"/>
        <end position="445"/>
    </location>
</feature>
<dbReference type="Gene3D" id="1.20.1250.20">
    <property type="entry name" value="MFS general substrate transporter like domains"/>
    <property type="match status" value="2"/>
</dbReference>
<reference evidence="7 8" key="1">
    <citation type="submission" date="2018-02" db="EMBL/GenBank/DDBJ databases">
        <title>Insights into the biology of acidophilic members of the Acidiferrobacteraceae family derived from comparative genomic analyses.</title>
        <authorList>
            <person name="Issotta F."/>
            <person name="Thyssen C."/>
            <person name="Mena C."/>
            <person name="Moya A."/>
            <person name="Bellenberg S."/>
            <person name="Sproer C."/>
            <person name="Covarrubias P.C."/>
            <person name="Sand W."/>
            <person name="Quatrini R."/>
            <person name="Vera M."/>
        </authorList>
    </citation>
    <scope>NUCLEOTIDE SEQUENCE [LARGE SCALE GENOMIC DNA]</scope>
    <source>
        <strain evidence="8">m-1</strain>
    </source>
</reference>
<accession>A0A368HHI5</accession>
<evidence type="ECO:0000256" key="5">
    <source>
        <dbReference type="ARBA" id="ARBA00023136"/>
    </source>
</evidence>
<comment type="subcellular location">
    <subcellularLocation>
        <location evidence="1">Membrane</location>
        <topology evidence="1">Multi-pass membrane protein</topology>
    </subcellularLocation>
</comment>
<protein>
    <submittedName>
        <fullName evidence="7">MFS transporter</fullName>
    </submittedName>
</protein>
<dbReference type="EMBL" id="PSYR01000002">
    <property type="protein sequence ID" value="RCN56752.1"/>
    <property type="molecule type" value="Genomic_DNA"/>
</dbReference>
<dbReference type="OrthoDB" id="9787815at2"/>
<feature type="transmembrane region" description="Helical" evidence="6">
    <location>
        <begin position="168"/>
        <end position="186"/>
    </location>
</feature>
<dbReference type="PANTHER" id="PTHR12778">
    <property type="entry name" value="SOLUTE CARRIER FAMILY 33 ACETYL-COA TRANSPORTER -RELATED"/>
    <property type="match status" value="1"/>
</dbReference>
<evidence type="ECO:0000256" key="4">
    <source>
        <dbReference type="ARBA" id="ARBA00022989"/>
    </source>
</evidence>
<evidence type="ECO:0000256" key="2">
    <source>
        <dbReference type="ARBA" id="ARBA00022448"/>
    </source>
</evidence>
<feature type="transmembrane region" description="Helical" evidence="6">
    <location>
        <begin position="351"/>
        <end position="372"/>
    </location>
</feature>
<dbReference type="Pfam" id="PF13000">
    <property type="entry name" value="Acatn"/>
    <property type="match status" value="1"/>
</dbReference>
<evidence type="ECO:0000256" key="6">
    <source>
        <dbReference type="SAM" id="Phobius"/>
    </source>
</evidence>
<keyword evidence="3 6" id="KW-0812">Transmembrane</keyword>
<name>A0A368HHI5_9GAMM</name>
<evidence type="ECO:0000313" key="8">
    <source>
        <dbReference type="Proteomes" id="UP000253250"/>
    </source>
</evidence>
<evidence type="ECO:0000256" key="1">
    <source>
        <dbReference type="ARBA" id="ARBA00004141"/>
    </source>
</evidence>
<keyword evidence="2" id="KW-0813">Transport</keyword>
<organism evidence="7 8">
    <name type="scientific">Acidiferrobacter thiooxydans</name>
    <dbReference type="NCBI Taxonomy" id="163359"/>
    <lineage>
        <taxon>Bacteria</taxon>
        <taxon>Pseudomonadati</taxon>
        <taxon>Pseudomonadota</taxon>
        <taxon>Gammaproteobacteria</taxon>
        <taxon>Acidiferrobacterales</taxon>
        <taxon>Acidiferrobacteraceae</taxon>
        <taxon>Acidiferrobacter</taxon>
    </lineage>
</organism>
<dbReference type="GO" id="GO:0008521">
    <property type="term" value="F:acetyl-CoA transmembrane transporter activity"/>
    <property type="evidence" value="ECO:0007669"/>
    <property type="project" value="InterPro"/>
</dbReference>
<feature type="transmembrane region" description="Helical" evidence="6">
    <location>
        <begin position="314"/>
        <end position="339"/>
    </location>
</feature>
<feature type="transmembrane region" description="Helical" evidence="6">
    <location>
        <begin position="44"/>
        <end position="65"/>
    </location>
</feature>
<feature type="transmembrane region" description="Helical" evidence="6">
    <location>
        <begin position="12"/>
        <end position="32"/>
    </location>
</feature>
<proteinExistence type="predicted"/>
<comment type="caution">
    <text evidence="7">The sequence shown here is derived from an EMBL/GenBank/DDBJ whole genome shotgun (WGS) entry which is preliminary data.</text>
</comment>
<feature type="transmembrane region" description="Helical" evidence="6">
    <location>
        <begin position="142"/>
        <end position="162"/>
    </location>
</feature>
<feature type="transmembrane region" description="Helical" evidence="6">
    <location>
        <begin position="212"/>
        <end position="228"/>
    </location>
</feature>
<dbReference type="InterPro" id="IPR036259">
    <property type="entry name" value="MFS_trans_sf"/>
</dbReference>
<dbReference type="GO" id="GO:0035348">
    <property type="term" value="P:acetyl-CoA transmembrane transport"/>
    <property type="evidence" value="ECO:0007669"/>
    <property type="project" value="InterPro"/>
</dbReference>
<dbReference type="SUPFAM" id="SSF103473">
    <property type="entry name" value="MFS general substrate transporter"/>
    <property type="match status" value="2"/>
</dbReference>
<dbReference type="GO" id="GO:0016020">
    <property type="term" value="C:membrane"/>
    <property type="evidence" value="ECO:0007669"/>
    <property type="project" value="UniProtKB-SubCell"/>
</dbReference>
<keyword evidence="5 6" id="KW-0472">Membrane</keyword>
<keyword evidence="8" id="KW-1185">Reference proteome</keyword>
<feature type="transmembrane region" description="Helical" evidence="6">
    <location>
        <begin position="269"/>
        <end position="294"/>
    </location>
</feature>
<dbReference type="AlphaFoldDB" id="A0A368HHI5"/>
<dbReference type="RefSeq" id="WP_114283235.1">
    <property type="nucleotide sequence ID" value="NZ_PSYR01000002.1"/>
</dbReference>
<dbReference type="InterPro" id="IPR004752">
    <property type="entry name" value="AmpG_permease/AT-1"/>
</dbReference>
<gene>
    <name evidence="7" type="ORF">C4900_13380</name>
</gene>
<evidence type="ECO:0000256" key="3">
    <source>
        <dbReference type="ARBA" id="ARBA00022692"/>
    </source>
</evidence>
<dbReference type="Proteomes" id="UP000253250">
    <property type="component" value="Unassembled WGS sequence"/>
</dbReference>
<keyword evidence="4 6" id="KW-1133">Transmembrane helix</keyword>
<evidence type="ECO:0000313" key="7">
    <source>
        <dbReference type="EMBL" id="RCN56752.1"/>
    </source>
</evidence>
<sequence>MRDYLKRRDVRTRLFWIAVLYVAEGLPFGLFSDVFPVAFREHHAPLSEIGVISLLGLPWTLKFLWAPAIDHFRHHRLWMLGADLAMALALGHLAWEHGVGPAALAAIGVFTLLSSTNDIAIDGYSLELLEVGEMGIGNGLRIGFYRAGMLAAGLVLIASTYIGWRYAYILAAGLVIADGLACLAAPREQVRTAVDRQSLGQELASLSRRPKALAMVLALLFGALWLANDALHWSRAIPHLFLYVAAATLIVWATSLWRRNPHVPPASDGPLFGALLEITGRPGMPAVFVFIVLYKLGDSAIGFMVKPFWVDHGFSAAQIGAVSVIAGIGLSILGGLVGGYITDRIGIYKSLWVLGLVQVLPNLGYAACAHILPRATLGTPIPLTHELLLYSVSALESFAAGLGTAAFLAFLMAIVRKERAATEYALLSSLFAVSLRLAGFASGFGAQDLGYAPYFLLTFLLAFPAYLLLPAAGRMLAAMSAESAHPPA</sequence>
<feature type="transmembrane region" description="Helical" evidence="6">
    <location>
        <begin position="240"/>
        <end position="257"/>
    </location>
</feature>
<feature type="transmembrane region" description="Helical" evidence="6">
    <location>
        <begin position="451"/>
        <end position="469"/>
    </location>
</feature>